<keyword evidence="3" id="KW-0234">DNA repair</keyword>
<accession>A0A6N6VRW6</accession>
<sequence>MAKVANKIAKKSLKANGVLALYEQKHIEEALKRTEVKDIWGIGYQYSKKLNEFGVSFANQFIELDELFLRKHFTIQGLNIARELKGVPCIELQLFSEPKKSITVSRSFGNSVRNREDIFGALANHIVIACKKLRQEQLEAQYFTVYLSTSYHKGDFYSESINIRLPYYSCYTPDYLKYAKLALIKIFKENKDYKKCGIVLFDLKKRSILPSNLFDFREIQKENSITSVVDKINDLNGMFTINFADSFDKKAWIAKRGFVSKKFSTNLNELIEVK</sequence>
<dbReference type="Gene3D" id="3.30.1490.100">
    <property type="entry name" value="DNA polymerase, Y-family, little finger domain"/>
    <property type="match status" value="1"/>
</dbReference>
<keyword evidence="4" id="KW-0742">SOS response</keyword>
<dbReference type="GO" id="GO:0005829">
    <property type="term" value="C:cytosol"/>
    <property type="evidence" value="ECO:0007669"/>
    <property type="project" value="TreeGrafter"/>
</dbReference>
<keyword evidence="7" id="KW-1185">Reference proteome</keyword>
<name>A0A6N6VRW6_9BACT</name>
<dbReference type="InterPro" id="IPR043502">
    <property type="entry name" value="DNA/RNA_pol_sf"/>
</dbReference>
<dbReference type="GO" id="GO:0006281">
    <property type="term" value="P:DNA repair"/>
    <property type="evidence" value="ECO:0007669"/>
    <property type="project" value="UniProtKB-KW"/>
</dbReference>
<dbReference type="InterPro" id="IPR050116">
    <property type="entry name" value="DNA_polymerase-Y"/>
</dbReference>
<comment type="caution">
    <text evidence="6">The sequence shown here is derived from an EMBL/GenBank/DDBJ whole genome shotgun (WGS) entry which is preliminary data.</text>
</comment>
<protein>
    <submittedName>
        <fullName evidence="6">DUF4113 domain-containing protein</fullName>
    </submittedName>
</protein>
<evidence type="ECO:0000313" key="6">
    <source>
        <dbReference type="EMBL" id="KAB8037748.1"/>
    </source>
</evidence>
<gene>
    <name evidence="6" type="ORF">GCL60_11280</name>
</gene>
<dbReference type="Pfam" id="PF11799">
    <property type="entry name" value="IMS_C"/>
    <property type="match status" value="1"/>
</dbReference>
<reference evidence="6 7" key="1">
    <citation type="submission" date="2019-10" db="EMBL/GenBank/DDBJ databases">
        <title>New species of Slilvanegrellaceae.</title>
        <authorList>
            <person name="Pitt A."/>
            <person name="Hahn M.W."/>
        </authorList>
    </citation>
    <scope>NUCLEOTIDE SEQUENCE [LARGE SCALE GENOMIC DNA]</scope>
    <source>
        <strain evidence="6 7">SP-Ram-0.45-NSY-1</strain>
    </source>
</reference>
<dbReference type="PANTHER" id="PTHR11076:SF34">
    <property type="entry name" value="PROTEIN UMUC"/>
    <property type="match status" value="1"/>
</dbReference>
<dbReference type="SUPFAM" id="SSF56672">
    <property type="entry name" value="DNA/RNA polymerases"/>
    <property type="match status" value="1"/>
</dbReference>
<dbReference type="RefSeq" id="WP_153420825.1">
    <property type="nucleotide sequence ID" value="NZ_WFLM01000004.1"/>
</dbReference>
<dbReference type="GO" id="GO:0003684">
    <property type="term" value="F:damaged DNA binding"/>
    <property type="evidence" value="ECO:0007669"/>
    <property type="project" value="InterPro"/>
</dbReference>
<dbReference type="Pfam" id="PF13438">
    <property type="entry name" value="DUF4113"/>
    <property type="match status" value="1"/>
</dbReference>
<evidence type="ECO:0000256" key="3">
    <source>
        <dbReference type="ARBA" id="ARBA00023204"/>
    </source>
</evidence>
<evidence type="ECO:0000256" key="2">
    <source>
        <dbReference type="ARBA" id="ARBA00023199"/>
    </source>
</evidence>
<dbReference type="EMBL" id="WFLM01000004">
    <property type="protein sequence ID" value="KAB8037748.1"/>
    <property type="molecule type" value="Genomic_DNA"/>
</dbReference>
<evidence type="ECO:0000259" key="5">
    <source>
        <dbReference type="PROSITE" id="PS50173"/>
    </source>
</evidence>
<organism evidence="6 7">
    <name type="scientific">Silvanigrella paludirubra</name>
    <dbReference type="NCBI Taxonomy" id="2499159"/>
    <lineage>
        <taxon>Bacteria</taxon>
        <taxon>Pseudomonadati</taxon>
        <taxon>Bdellovibrionota</taxon>
        <taxon>Oligoflexia</taxon>
        <taxon>Silvanigrellales</taxon>
        <taxon>Silvanigrellaceae</taxon>
        <taxon>Silvanigrella</taxon>
    </lineage>
</organism>
<proteinExistence type="predicted"/>
<dbReference type="PROSITE" id="PS50173">
    <property type="entry name" value="UMUC"/>
    <property type="match status" value="1"/>
</dbReference>
<dbReference type="PANTHER" id="PTHR11076">
    <property type="entry name" value="DNA REPAIR POLYMERASE UMUC / TRANSFERASE FAMILY MEMBER"/>
    <property type="match status" value="1"/>
</dbReference>
<feature type="domain" description="UmuC" evidence="5">
    <location>
        <begin position="1"/>
        <end position="43"/>
    </location>
</feature>
<dbReference type="InterPro" id="IPR025188">
    <property type="entry name" value="DUF4113"/>
</dbReference>
<dbReference type="OrthoDB" id="9808813at2"/>
<dbReference type="Gene3D" id="1.10.150.20">
    <property type="entry name" value="5' to 3' exonuclease, C-terminal subdomain"/>
    <property type="match status" value="1"/>
</dbReference>
<dbReference type="AlphaFoldDB" id="A0A6N6VRW6"/>
<dbReference type="GO" id="GO:0042276">
    <property type="term" value="P:error-prone translesion synthesis"/>
    <property type="evidence" value="ECO:0007669"/>
    <property type="project" value="TreeGrafter"/>
</dbReference>
<dbReference type="GO" id="GO:0003887">
    <property type="term" value="F:DNA-directed DNA polymerase activity"/>
    <property type="evidence" value="ECO:0007669"/>
    <property type="project" value="TreeGrafter"/>
</dbReference>
<dbReference type="InterPro" id="IPR036775">
    <property type="entry name" value="DNA_pol_Y-fam_lit_finger_sf"/>
</dbReference>
<dbReference type="InterPro" id="IPR017961">
    <property type="entry name" value="DNA_pol_Y-fam_little_finger"/>
</dbReference>
<evidence type="ECO:0000256" key="4">
    <source>
        <dbReference type="ARBA" id="ARBA00023236"/>
    </source>
</evidence>
<dbReference type="Proteomes" id="UP000437748">
    <property type="component" value="Unassembled WGS sequence"/>
</dbReference>
<dbReference type="InterPro" id="IPR001126">
    <property type="entry name" value="UmuC"/>
</dbReference>
<keyword evidence="2" id="KW-0741">SOS mutagenesis</keyword>
<evidence type="ECO:0000256" key="1">
    <source>
        <dbReference type="ARBA" id="ARBA00022763"/>
    </source>
</evidence>
<keyword evidence="1" id="KW-0227">DNA damage</keyword>
<evidence type="ECO:0000313" key="7">
    <source>
        <dbReference type="Proteomes" id="UP000437748"/>
    </source>
</evidence>
<dbReference type="GO" id="GO:0009432">
    <property type="term" value="P:SOS response"/>
    <property type="evidence" value="ECO:0007669"/>
    <property type="project" value="UniProtKB-KW"/>
</dbReference>